<feature type="domain" description="ABC transporter" evidence="4">
    <location>
        <begin position="4"/>
        <end position="238"/>
    </location>
</feature>
<dbReference type="PANTHER" id="PTHR42734">
    <property type="entry name" value="METAL TRANSPORT SYSTEM ATP-BINDING PROTEIN TM_0124-RELATED"/>
    <property type="match status" value="1"/>
</dbReference>
<evidence type="ECO:0000256" key="3">
    <source>
        <dbReference type="ARBA" id="ARBA00022840"/>
    </source>
</evidence>
<dbReference type="RefSeq" id="WP_101355129.1">
    <property type="nucleotide sequence ID" value="NZ_PIQO01000012.1"/>
</dbReference>
<dbReference type="InterPro" id="IPR027417">
    <property type="entry name" value="P-loop_NTPase"/>
</dbReference>
<comment type="caution">
    <text evidence="5">The sequence shown here is derived from an EMBL/GenBank/DDBJ whole genome shotgun (WGS) entry which is preliminary data.</text>
</comment>
<evidence type="ECO:0000256" key="2">
    <source>
        <dbReference type="ARBA" id="ARBA00022741"/>
    </source>
</evidence>
<dbReference type="EMBL" id="PIQO01000012">
    <property type="protein sequence ID" value="PKR84212.1"/>
    <property type="molecule type" value="Genomic_DNA"/>
</dbReference>
<dbReference type="SUPFAM" id="SSF52540">
    <property type="entry name" value="P-loop containing nucleoside triphosphate hydrolases"/>
    <property type="match status" value="1"/>
</dbReference>
<proteinExistence type="predicted"/>
<evidence type="ECO:0000259" key="4">
    <source>
        <dbReference type="PROSITE" id="PS50893"/>
    </source>
</evidence>
<dbReference type="InterPro" id="IPR050153">
    <property type="entry name" value="Metal_Ion_Import_ABC"/>
</dbReference>
<evidence type="ECO:0000313" key="6">
    <source>
        <dbReference type="Proteomes" id="UP000233440"/>
    </source>
</evidence>
<name>A0A2N3LHU8_9BACI</name>
<dbReference type="PROSITE" id="PS50893">
    <property type="entry name" value="ABC_TRANSPORTER_2"/>
    <property type="match status" value="1"/>
</dbReference>
<dbReference type="PANTHER" id="PTHR42734:SF4">
    <property type="entry name" value="HIGH-AFFINITY ZINC UPTAKE SYSTEM ATP-BINDING PROTEIN ZNUC"/>
    <property type="match status" value="1"/>
</dbReference>
<dbReference type="Gene3D" id="3.40.50.300">
    <property type="entry name" value="P-loop containing nucleotide triphosphate hydrolases"/>
    <property type="match status" value="1"/>
</dbReference>
<dbReference type="OrthoDB" id="9806726at2"/>
<dbReference type="PROSITE" id="PS00211">
    <property type="entry name" value="ABC_TRANSPORTER_1"/>
    <property type="match status" value="1"/>
</dbReference>
<sequence length="242" mass="27030">MKLAALENVTFGYTHIPTLNSVSFEIASGEFVGVTGANGASKSTILKLMLGLIKPWSGRIYLSKTNSMGNPLKVGYVPQQIASFNVGFPSSVIELVRSGRFQDKKWYQRLTKLDHEIVENALNMVGMWEFKNEKIGSLSGGQKQKICIARVLATEPDLLVLDEPTTGMDYDSRVSFYKFMKHQVRLHKRTVVMVTHDQEEAGDSFDKMIHLEKGEHGEWKCLTLSSCNGHFGQADSLQLSLL</sequence>
<evidence type="ECO:0000313" key="5">
    <source>
        <dbReference type="EMBL" id="PKR84212.1"/>
    </source>
</evidence>
<dbReference type="InterPro" id="IPR003593">
    <property type="entry name" value="AAA+_ATPase"/>
</dbReference>
<dbReference type="CDD" id="cd03235">
    <property type="entry name" value="ABC_Metallic_Cations"/>
    <property type="match status" value="1"/>
</dbReference>
<dbReference type="GO" id="GO:0005524">
    <property type="term" value="F:ATP binding"/>
    <property type="evidence" value="ECO:0007669"/>
    <property type="project" value="UniProtKB-KW"/>
</dbReference>
<organism evidence="5 6">
    <name type="scientific">Heyndrickxia camelliae</name>
    <dbReference type="NCBI Taxonomy" id="1707093"/>
    <lineage>
        <taxon>Bacteria</taxon>
        <taxon>Bacillati</taxon>
        <taxon>Bacillota</taxon>
        <taxon>Bacilli</taxon>
        <taxon>Bacillales</taxon>
        <taxon>Bacillaceae</taxon>
        <taxon>Heyndrickxia</taxon>
    </lineage>
</organism>
<reference evidence="5 6" key="1">
    <citation type="submission" date="2017-11" db="EMBL/GenBank/DDBJ databases">
        <title>Bacillus camelliae sp. nov., isolated from pu'er tea.</title>
        <authorList>
            <person name="Niu L."/>
        </authorList>
    </citation>
    <scope>NUCLEOTIDE SEQUENCE [LARGE SCALE GENOMIC DNA]</scope>
    <source>
        <strain evidence="5 6">7578-1</strain>
    </source>
</reference>
<dbReference type="Proteomes" id="UP000233440">
    <property type="component" value="Unassembled WGS sequence"/>
</dbReference>
<keyword evidence="1" id="KW-0813">Transport</keyword>
<evidence type="ECO:0000256" key="1">
    <source>
        <dbReference type="ARBA" id="ARBA00022448"/>
    </source>
</evidence>
<dbReference type="GO" id="GO:0016887">
    <property type="term" value="F:ATP hydrolysis activity"/>
    <property type="evidence" value="ECO:0007669"/>
    <property type="project" value="InterPro"/>
</dbReference>
<keyword evidence="3 5" id="KW-0067">ATP-binding</keyword>
<gene>
    <name evidence="5" type="ORF">CWO92_15530</name>
</gene>
<dbReference type="SMART" id="SM00382">
    <property type="entry name" value="AAA"/>
    <property type="match status" value="1"/>
</dbReference>
<protein>
    <submittedName>
        <fullName evidence="5">Zinc ABC transporter ATP-binding protein</fullName>
    </submittedName>
</protein>
<dbReference type="InterPro" id="IPR017871">
    <property type="entry name" value="ABC_transporter-like_CS"/>
</dbReference>
<dbReference type="InterPro" id="IPR003439">
    <property type="entry name" value="ABC_transporter-like_ATP-bd"/>
</dbReference>
<dbReference type="Pfam" id="PF00005">
    <property type="entry name" value="ABC_tran"/>
    <property type="match status" value="1"/>
</dbReference>
<accession>A0A2N3LHU8</accession>
<keyword evidence="2" id="KW-0547">Nucleotide-binding</keyword>
<dbReference type="AlphaFoldDB" id="A0A2N3LHU8"/>
<keyword evidence="6" id="KW-1185">Reference proteome</keyword>